<dbReference type="SUPFAM" id="SSF51735">
    <property type="entry name" value="NAD(P)-binding Rossmann-fold domains"/>
    <property type="match status" value="1"/>
</dbReference>
<dbReference type="EMBL" id="CASHTH010001597">
    <property type="protein sequence ID" value="CAI8017154.1"/>
    <property type="molecule type" value="Genomic_DNA"/>
</dbReference>
<dbReference type="Proteomes" id="UP001174909">
    <property type="component" value="Unassembled WGS sequence"/>
</dbReference>
<protein>
    <submittedName>
        <fullName evidence="1">Tropinone reductase homolog At2g29360</fullName>
    </submittedName>
</protein>
<dbReference type="Gene3D" id="3.40.50.720">
    <property type="entry name" value="NAD(P)-binding Rossmann-like Domain"/>
    <property type="match status" value="1"/>
</dbReference>
<proteinExistence type="predicted"/>
<dbReference type="InterPro" id="IPR002347">
    <property type="entry name" value="SDR_fam"/>
</dbReference>
<keyword evidence="2" id="KW-1185">Reference proteome</keyword>
<organism evidence="1 2">
    <name type="scientific">Geodia barretti</name>
    <name type="common">Barrett's horny sponge</name>
    <dbReference type="NCBI Taxonomy" id="519541"/>
    <lineage>
        <taxon>Eukaryota</taxon>
        <taxon>Metazoa</taxon>
        <taxon>Porifera</taxon>
        <taxon>Demospongiae</taxon>
        <taxon>Heteroscleromorpha</taxon>
        <taxon>Tetractinellida</taxon>
        <taxon>Astrophorina</taxon>
        <taxon>Geodiidae</taxon>
        <taxon>Geodia</taxon>
    </lineage>
</organism>
<name>A0AA35WE43_GEOBA</name>
<comment type="caution">
    <text evidence="1">The sequence shown here is derived from an EMBL/GenBank/DDBJ whole genome shotgun (WGS) entry which is preliminary data.</text>
</comment>
<dbReference type="Pfam" id="PF13561">
    <property type="entry name" value="adh_short_C2"/>
    <property type="match status" value="1"/>
</dbReference>
<accession>A0AA35WE43</accession>
<sequence>MVDTERVDFIAAALASEGESAEEHRALMVQERSTRVPMGRIAQGDDIANMAAFLSSSESDYMTGLSISVSGGSEMN</sequence>
<evidence type="ECO:0000313" key="2">
    <source>
        <dbReference type="Proteomes" id="UP001174909"/>
    </source>
</evidence>
<reference evidence="1" key="1">
    <citation type="submission" date="2023-03" db="EMBL/GenBank/DDBJ databases">
        <authorList>
            <person name="Steffen K."/>
            <person name="Cardenas P."/>
        </authorList>
    </citation>
    <scope>NUCLEOTIDE SEQUENCE</scope>
</reference>
<gene>
    <name evidence="1" type="ORF">GBAR_LOCUS10461</name>
</gene>
<evidence type="ECO:0000313" key="1">
    <source>
        <dbReference type="EMBL" id="CAI8017154.1"/>
    </source>
</evidence>
<dbReference type="AlphaFoldDB" id="A0AA35WE43"/>
<dbReference type="InterPro" id="IPR036291">
    <property type="entry name" value="NAD(P)-bd_dom_sf"/>
</dbReference>